<dbReference type="InterPro" id="IPR009014">
    <property type="entry name" value="Transketo_C/PFOR_II"/>
</dbReference>
<keyword evidence="4" id="KW-0456">Lyase</keyword>
<keyword evidence="3" id="KW-0786">Thiamine pyrophosphate</keyword>
<dbReference type="InterPro" id="IPR019789">
    <property type="entry name" value="Xul5P/Fru6P_PKetolase_ThDP_BS"/>
</dbReference>
<dbReference type="AlphaFoldDB" id="A0A072P292"/>
<dbReference type="InterPro" id="IPR005593">
    <property type="entry name" value="Xul5P/Fru6P_PKetolase"/>
</dbReference>
<evidence type="ECO:0000256" key="2">
    <source>
        <dbReference type="ARBA" id="ARBA00005623"/>
    </source>
</evidence>
<dbReference type="VEuPathDB" id="FungiDB:A1O9_09771"/>
<evidence type="ECO:0000313" key="7">
    <source>
        <dbReference type="EMBL" id="KEF53976.1"/>
    </source>
</evidence>
<gene>
    <name evidence="7" type="ORF">A1O9_09771</name>
</gene>
<dbReference type="Pfam" id="PF09363">
    <property type="entry name" value="XFP_C"/>
    <property type="match status" value="1"/>
</dbReference>
<dbReference type="SUPFAM" id="SSF52518">
    <property type="entry name" value="Thiamin diphosphate-binding fold (THDP-binding)"/>
    <property type="match status" value="2"/>
</dbReference>
<name>A0A072P292_9EURO</name>
<reference evidence="7 8" key="1">
    <citation type="submission" date="2013-03" db="EMBL/GenBank/DDBJ databases">
        <title>The Genome Sequence of Exophiala aquamarina CBS 119918.</title>
        <authorList>
            <consortium name="The Broad Institute Genomics Platform"/>
            <person name="Cuomo C."/>
            <person name="de Hoog S."/>
            <person name="Gorbushina A."/>
            <person name="Walker B."/>
            <person name="Young S.K."/>
            <person name="Zeng Q."/>
            <person name="Gargeya S."/>
            <person name="Fitzgerald M."/>
            <person name="Haas B."/>
            <person name="Abouelleil A."/>
            <person name="Allen A.W."/>
            <person name="Alvarado L."/>
            <person name="Arachchi H.M."/>
            <person name="Berlin A.M."/>
            <person name="Chapman S.B."/>
            <person name="Gainer-Dewar J."/>
            <person name="Goldberg J."/>
            <person name="Griggs A."/>
            <person name="Gujja S."/>
            <person name="Hansen M."/>
            <person name="Howarth C."/>
            <person name="Imamovic A."/>
            <person name="Ireland A."/>
            <person name="Larimer J."/>
            <person name="McCowan C."/>
            <person name="Murphy C."/>
            <person name="Pearson M."/>
            <person name="Poon T.W."/>
            <person name="Priest M."/>
            <person name="Roberts A."/>
            <person name="Saif S."/>
            <person name="Shea T."/>
            <person name="Sisk P."/>
            <person name="Sykes S."/>
            <person name="Wortman J."/>
            <person name="Nusbaum C."/>
            <person name="Birren B."/>
        </authorList>
    </citation>
    <scope>NUCLEOTIDE SEQUENCE [LARGE SCALE GENOMIC DNA]</scope>
    <source>
        <strain evidence="7 8">CBS 119918</strain>
    </source>
</reference>
<sequence>MASASTDDVVRIKPVSQLPISALELGKTLYPDPLHFKTAEHLVEFRRAADYISAAMIFLRDNVLLERELAYDDIKHIIGYWGVSPCISLLYAHINLVIEKYNQPMICLFGPNHGVPAILSCLWLEGSLEHFYPQYTRDRKGLHNLITGFSVPGGFPSHINASVPSCIHEGGELGHVLSIAYGTVLDKPDLITIVVIGDGEAETGPTATAWHMCKYIDPEQSGASIPLLYLNSFKGDRNTIFESMDDAELCCLFTGYGYKPCIVDDINDIDRELYTTLSWAIETVREIQLNAKARARSGKPRWPMIILRIPKDWGYPQLGQKEHLTSSFHGHEVILPHAKTNQRELKHLQDWLSSYKPADIFSGGGISDNIERILPPNSKLRLGQNRLTWDVRHHLDVPEWRHFGVAKGNYYSCLKAAAVFLDETLTRNKNLLRIFSPDRLISKNLDKISDRTFRSFRWHEHNINKGEQVIEFTSEHTCQGLLQGYTMTGRTGIFAANECLLPIIATMMMQYSKFLRTARDTPWRNDMNSLNYISTSTWTHPEPSGMSHQNPSFIGSVLNLKSGIGRVYLPPDANTFLSTLAHCLRSKNYINFIVSSGNPGPTWLSPEEADIHCRAGGSVWKFASTDDGIDPDVVLVGLGAAVMFEVIAGAAYLRKLAPSLAVRVVNITDLMMLGHEESHPHALSHRDFDTLFTPHRDIHFNYHGYANELQGLLFGRPNTERISITGFQNEGAATTPFATVLRNGCSRYHVAEAAVRGASKCNPHIAVDMQKLVAHIQHERAKVEQFILKNGVDPNGMYDVPKFSQSHGRHHPSGGQDWASHDLTYHVPKGELDENGNDEDEMLQ</sequence>
<dbReference type="RefSeq" id="XP_013256566.1">
    <property type="nucleotide sequence ID" value="XM_013401112.1"/>
</dbReference>
<evidence type="ECO:0000256" key="4">
    <source>
        <dbReference type="ARBA" id="ARBA00023239"/>
    </source>
</evidence>
<evidence type="ECO:0000313" key="8">
    <source>
        <dbReference type="Proteomes" id="UP000027920"/>
    </source>
</evidence>
<dbReference type="Pfam" id="PF03894">
    <property type="entry name" value="XFP"/>
    <property type="match status" value="1"/>
</dbReference>
<dbReference type="STRING" id="1182545.A0A072P292"/>
<dbReference type="PANTHER" id="PTHR31273">
    <property type="entry name" value="PHOSPHOKETOLASE-RELATED"/>
    <property type="match status" value="1"/>
</dbReference>
<accession>A0A072P292</accession>
<organism evidence="7 8">
    <name type="scientific">Exophiala aquamarina CBS 119918</name>
    <dbReference type="NCBI Taxonomy" id="1182545"/>
    <lineage>
        <taxon>Eukaryota</taxon>
        <taxon>Fungi</taxon>
        <taxon>Dikarya</taxon>
        <taxon>Ascomycota</taxon>
        <taxon>Pezizomycotina</taxon>
        <taxon>Eurotiomycetes</taxon>
        <taxon>Chaetothyriomycetidae</taxon>
        <taxon>Chaetothyriales</taxon>
        <taxon>Herpotrichiellaceae</taxon>
        <taxon>Exophiala</taxon>
    </lineage>
</organism>
<dbReference type="Pfam" id="PF09364">
    <property type="entry name" value="XFP_N"/>
    <property type="match status" value="1"/>
</dbReference>
<dbReference type="GO" id="GO:0005975">
    <property type="term" value="P:carbohydrate metabolic process"/>
    <property type="evidence" value="ECO:0007669"/>
    <property type="project" value="InterPro"/>
</dbReference>
<dbReference type="InterPro" id="IPR029061">
    <property type="entry name" value="THDP-binding"/>
</dbReference>
<comment type="cofactor">
    <cofactor evidence="1">
        <name>thiamine diphosphate</name>
        <dbReference type="ChEBI" id="CHEBI:58937"/>
    </cofactor>
</comment>
<feature type="domain" description="Xylulose 5-phosphate/Fructose 6-phosphate phosphoketolase N-terminal" evidence="6">
    <location>
        <begin position="40"/>
        <end position="388"/>
    </location>
</feature>
<dbReference type="Gene3D" id="3.40.50.920">
    <property type="match status" value="1"/>
</dbReference>
<dbReference type="GO" id="GO:0016832">
    <property type="term" value="F:aldehyde-lyase activity"/>
    <property type="evidence" value="ECO:0007669"/>
    <property type="project" value="InterPro"/>
</dbReference>
<evidence type="ECO:0008006" key="9">
    <source>
        <dbReference type="Google" id="ProtNLM"/>
    </source>
</evidence>
<dbReference type="PANTHER" id="PTHR31273:SF1">
    <property type="entry name" value="PHOSPHOKETOLASE-RELATED"/>
    <property type="match status" value="1"/>
</dbReference>
<dbReference type="GeneID" id="25284679"/>
<dbReference type="PROSITE" id="PS60003">
    <property type="entry name" value="PHOSPHOKETOLASE_2"/>
    <property type="match status" value="1"/>
</dbReference>
<keyword evidence="8" id="KW-1185">Reference proteome</keyword>
<evidence type="ECO:0000256" key="1">
    <source>
        <dbReference type="ARBA" id="ARBA00001964"/>
    </source>
</evidence>
<comment type="caution">
    <text evidence="7">The sequence shown here is derived from an EMBL/GenBank/DDBJ whole genome shotgun (WGS) entry which is preliminary data.</text>
</comment>
<dbReference type="HOGENOM" id="CLU_013954_2_0_1"/>
<dbReference type="EMBL" id="AMGV01000011">
    <property type="protein sequence ID" value="KEF53976.1"/>
    <property type="molecule type" value="Genomic_DNA"/>
</dbReference>
<feature type="domain" description="Xylulose 5-phosphate/Fructose 6-phosphate phosphoketolase C-terminal" evidence="5">
    <location>
        <begin position="599"/>
        <end position="801"/>
    </location>
</feature>
<evidence type="ECO:0000256" key="3">
    <source>
        <dbReference type="ARBA" id="ARBA00023052"/>
    </source>
</evidence>
<evidence type="ECO:0000259" key="5">
    <source>
        <dbReference type="Pfam" id="PF09363"/>
    </source>
</evidence>
<comment type="similarity">
    <text evidence="2">Belongs to the XFP family.</text>
</comment>
<protein>
    <recommendedName>
        <fullName evidence="9">Phosphoketolase</fullName>
    </recommendedName>
</protein>
<dbReference type="OrthoDB" id="2532903at2759"/>
<evidence type="ECO:0000259" key="6">
    <source>
        <dbReference type="Pfam" id="PF09364"/>
    </source>
</evidence>
<dbReference type="PIRSF" id="PIRSF017245">
    <property type="entry name" value="Phosphoketolase"/>
    <property type="match status" value="1"/>
</dbReference>
<dbReference type="Proteomes" id="UP000027920">
    <property type="component" value="Unassembled WGS sequence"/>
</dbReference>
<dbReference type="InterPro" id="IPR018969">
    <property type="entry name" value="Xul5P/Fru6P_PKetolase_C"/>
</dbReference>
<dbReference type="InterPro" id="IPR018970">
    <property type="entry name" value="Xul5P/Fru6P_PKetolase_N"/>
</dbReference>
<dbReference type="SUPFAM" id="SSF52922">
    <property type="entry name" value="TK C-terminal domain-like"/>
    <property type="match status" value="1"/>
</dbReference>
<dbReference type="Gene3D" id="3.40.50.970">
    <property type="match status" value="2"/>
</dbReference>
<proteinExistence type="inferred from homology"/>